<evidence type="ECO:0000256" key="1">
    <source>
        <dbReference type="SAM" id="MobiDB-lite"/>
    </source>
</evidence>
<organism evidence="3 4">
    <name type="scientific">Aspergillus transmontanensis</name>
    <dbReference type="NCBI Taxonomy" id="1034304"/>
    <lineage>
        <taxon>Eukaryota</taxon>
        <taxon>Fungi</taxon>
        <taxon>Dikarya</taxon>
        <taxon>Ascomycota</taxon>
        <taxon>Pezizomycotina</taxon>
        <taxon>Eurotiomycetes</taxon>
        <taxon>Eurotiomycetidae</taxon>
        <taxon>Eurotiales</taxon>
        <taxon>Aspergillaceae</taxon>
        <taxon>Aspergillus</taxon>
        <taxon>Aspergillus subgen. Circumdati</taxon>
    </lineage>
</organism>
<evidence type="ECO:0000256" key="2">
    <source>
        <dbReference type="SAM" id="Phobius"/>
    </source>
</evidence>
<accession>A0A5N6VX66</accession>
<keyword evidence="2" id="KW-0472">Membrane</keyword>
<feature type="transmembrane region" description="Helical" evidence="2">
    <location>
        <begin position="35"/>
        <end position="53"/>
    </location>
</feature>
<name>A0A5N6VX66_9EURO</name>
<gene>
    <name evidence="3" type="ORF">BDV41DRAFT_279450</name>
</gene>
<protein>
    <submittedName>
        <fullName evidence="3">Uncharacterized protein</fullName>
    </submittedName>
</protein>
<dbReference type="Proteomes" id="UP000325433">
    <property type="component" value="Unassembled WGS sequence"/>
</dbReference>
<feature type="region of interest" description="Disordered" evidence="1">
    <location>
        <begin position="73"/>
        <end position="102"/>
    </location>
</feature>
<keyword evidence="4" id="KW-1185">Reference proteome</keyword>
<keyword evidence="2" id="KW-1133">Transmembrane helix</keyword>
<keyword evidence="2" id="KW-0812">Transmembrane</keyword>
<feature type="region of interest" description="Disordered" evidence="1">
    <location>
        <begin position="1"/>
        <end position="20"/>
    </location>
</feature>
<dbReference type="AlphaFoldDB" id="A0A5N6VX66"/>
<proteinExistence type="predicted"/>
<dbReference type="EMBL" id="ML738330">
    <property type="protein sequence ID" value="KAE8312902.1"/>
    <property type="molecule type" value="Genomic_DNA"/>
</dbReference>
<reference evidence="4" key="1">
    <citation type="submission" date="2019-04" db="EMBL/GenBank/DDBJ databases">
        <title>Friends and foes A comparative genomics studyof 23 Aspergillus species from section Flavi.</title>
        <authorList>
            <consortium name="DOE Joint Genome Institute"/>
            <person name="Kjaerbolling I."/>
            <person name="Vesth T."/>
            <person name="Frisvad J.C."/>
            <person name="Nybo J.L."/>
            <person name="Theobald S."/>
            <person name="Kildgaard S."/>
            <person name="Isbrandt T."/>
            <person name="Kuo A."/>
            <person name="Sato A."/>
            <person name="Lyhne E.K."/>
            <person name="Kogle M.E."/>
            <person name="Wiebenga A."/>
            <person name="Kun R.S."/>
            <person name="Lubbers R.J."/>
            <person name="Makela M.R."/>
            <person name="Barry K."/>
            <person name="Chovatia M."/>
            <person name="Clum A."/>
            <person name="Daum C."/>
            <person name="Haridas S."/>
            <person name="He G."/>
            <person name="LaButti K."/>
            <person name="Lipzen A."/>
            <person name="Mondo S."/>
            <person name="Riley R."/>
            <person name="Salamov A."/>
            <person name="Simmons B.A."/>
            <person name="Magnuson J.K."/>
            <person name="Henrissat B."/>
            <person name="Mortensen U.H."/>
            <person name="Larsen T.O."/>
            <person name="Devries R.P."/>
            <person name="Grigoriev I.V."/>
            <person name="Machida M."/>
            <person name="Baker S.E."/>
            <person name="Andersen M.R."/>
        </authorList>
    </citation>
    <scope>NUCLEOTIDE SEQUENCE [LARGE SCALE GENOMIC DNA]</scope>
    <source>
        <strain evidence="4">CBS 130015</strain>
    </source>
</reference>
<sequence length="118" mass="13215">MKHKKRDPTSPCVFSHQSNKSCGRGSILPFRPRRLLSSIFSLLFFFFASGGFGKITSPLTKLLPTQVCRARGPLTQTTNRPPYLESPPSRATDLNDISDTPPSSWGSLSRLFRFILFP</sequence>
<evidence type="ECO:0000313" key="4">
    <source>
        <dbReference type="Proteomes" id="UP000325433"/>
    </source>
</evidence>
<evidence type="ECO:0000313" key="3">
    <source>
        <dbReference type="EMBL" id="KAE8312902.1"/>
    </source>
</evidence>